<sequence length="88" mass="9500">MGSFAKQTQAHVREDDVVFTLETGGVPRQFEISGDVLRQRYGAADGSGSELLKAFETARSDIEDVAKQAKWVPTDGPIDLGEGDFAGR</sequence>
<protein>
    <recommendedName>
        <fullName evidence="4">DUF1488 domain-containing protein</fullName>
    </recommendedName>
</protein>
<name>A0A1C3K2N8_9BURK</name>
<dbReference type="OrthoDB" id="8687764at2"/>
<dbReference type="Proteomes" id="UP000078558">
    <property type="component" value="Chromosome I"/>
</dbReference>
<gene>
    <name evidence="1" type="ORF">ODI_01325</name>
    <name evidence="2" type="ORF">ODI_R3942</name>
</gene>
<reference evidence="1 3" key="1">
    <citation type="submission" date="2016-06" db="EMBL/GenBank/DDBJ databases">
        <authorList>
            <person name="Kjaerup R.B."/>
            <person name="Dalgaard T.S."/>
            <person name="Juul-Madsen H.R."/>
        </authorList>
    </citation>
    <scope>NUCLEOTIDE SEQUENCE [LARGE SCALE GENOMIC DNA]</scope>
    <source>
        <strain evidence="1">Orrdi1</strain>
    </source>
</reference>
<evidence type="ECO:0000313" key="3">
    <source>
        <dbReference type="Proteomes" id="UP000078558"/>
    </source>
</evidence>
<dbReference type="InterPro" id="IPR036692">
    <property type="entry name" value="Shew3726-like_sf"/>
</dbReference>
<evidence type="ECO:0008006" key="4">
    <source>
        <dbReference type="Google" id="ProtNLM"/>
    </source>
</evidence>
<dbReference type="KEGG" id="odi:ODI_R3942"/>
<proteinExistence type="predicted"/>
<evidence type="ECO:0000313" key="2">
    <source>
        <dbReference type="EMBL" id="SOE52132.1"/>
    </source>
</evidence>
<accession>A0A1C3K2N8</accession>
<dbReference type="AlphaFoldDB" id="A0A1C3K2N8"/>
<dbReference type="EMBL" id="FLRC01000022">
    <property type="protein sequence ID" value="SBT25698.1"/>
    <property type="molecule type" value="Genomic_DNA"/>
</dbReference>
<dbReference type="RefSeq" id="WP_067754118.1">
    <property type="nucleotide sequence ID" value="NZ_LT907988.1"/>
</dbReference>
<keyword evidence="3" id="KW-1185">Reference proteome</keyword>
<dbReference type="SUPFAM" id="SSF160272">
    <property type="entry name" value="Shew3726-like"/>
    <property type="match status" value="1"/>
</dbReference>
<reference evidence="2 3" key="2">
    <citation type="submission" date="2017-08" db="EMBL/GenBank/DDBJ databases">
        <authorList>
            <person name="de Groot N.N."/>
        </authorList>
    </citation>
    <scope>NUCLEOTIDE SEQUENCE [LARGE SCALE GENOMIC DNA]</scope>
    <source>
        <strain evidence="2">Orrdi1</strain>
    </source>
</reference>
<dbReference type="InterPro" id="IPR009962">
    <property type="entry name" value="DUF1488"/>
</dbReference>
<dbReference type="STRING" id="1851544.ODI_01325"/>
<evidence type="ECO:0000313" key="1">
    <source>
        <dbReference type="EMBL" id="SBT25698.1"/>
    </source>
</evidence>
<dbReference type="Gene3D" id="3.30.160.140">
    <property type="entry name" value="Shew3726-like"/>
    <property type="match status" value="1"/>
</dbReference>
<dbReference type="Pfam" id="PF07369">
    <property type="entry name" value="DUF1488"/>
    <property type="match status" value="1"/>
</dbReference>
<organism evidence="1 3">
    <name type="scientific">Orrella dioscoreae</name>
    <dbReference type="NCBI Taxonomy" id="1851544"/>
    <lineage>
        <taxon>Bacteria</taxon>
        <taxon>Pseudomonadati</taxon>
        <taxon>Pseudomonadota</taxon>
        <taxon>Betaproteobacteria</taxon>
        <taxon>Burkholderiales</taxon>
        <taxon>Alcaligenaceae</taxon>
        <taxon>Orrella</taxon>
    </lineage>
</organism>
<dbReference type="EMBL" id="LT907988">
    <property type="protein sequence ID" value="SOE52132.1"/>
    <property type="molecule type" value="Genomic_DNA"/>
</dbReference>